<feature type="region of interest" description="Disordered" evidence="1">
    <location>
        <begin position="44"/>
        <end position="132"/>
    </location>
</feature>
<feature type="compositionally biased region" description="Low complexity" evidence="1">
    <location>
        <begin position="49"/>
        <end position="76"/>
    </location>
</feature>
<feature type="compositionally biased region" description="Basic and acidic residues" evidence="1">
    <location>
        <begin position="112"/>
        <end position="121"/>
    </location>
</feature>
<dbReference type="EMBL" id="UYJE01004942">
    <property type="protein sequence ID" value="VDI32714.1"/>
    <property type="molecule type" value="Genomic_DNA"/>
</dbReference>
<accession>A0A8B6EBZ7</accession>
<gene>
    <name evidence="2" type="ORF">MGAL_10B027807</name>
</gene>
<evidence type="ECO:0000256" key="1">
    <source>
        <dbReference type="SAM" id="MobiDB-lite"/>
    </source>
</evidence>
<feature type="compositionally biased region" description="Basic residues" evidence="1">
    <location>
        <begin position="1"/>
        <end position="16"/>
    </location>
</feature>
<protein>
    <submittedName>
        <fullName evidence="2">Pleckstrin homology domain-containing family G member 5</fullName>
    </submittedName>
</protein>
<dbReference type="AlphaFoldDB" id="A0A8B6EBZ7"/>
<proteinExistence type="predicted"/>
<feature type="compositionally biased region" description="Polar residues" evidence="1">
    <location>
        <begin position="122"/>
        <end position="132"/>
    </location>
</feature>
<name>A0A8B6EBZ7_MYTGA</name>
<keyword evidence="3" id="KW-1185">Reference proteome</keyword>
<feature type="non-terminal residue" evidence="2">
    <location>
        <position position="132"/>
    </location>
</feature>
<dbReference type="Proteomes" id="UP000596742">
    <property type="component" value="Unassembled WGS sequence"/>
</dbReference>
<organism evidence="2 3">
    <name type="scientific">Mytilus galloprovincialis</name>
    <name type="common">Mediterranean mussel</name>
    <dbReference type="NCBI Taxonomy" id="29158"/>
    <lineage>
        <taxon>Eukaryota</taxon>
        <taxon>Metazoa</taxon>
        <taxon>Spiralia</taxon>
        <taxon>Lophotrochozoa</taxon>
        <taxon>Mollusca</taxon>
        <taxon>Bivalvia</taxon>
        <taxon>Autobranchia</taxon>
        <taxon>Pteriomorphia</taxon>
        <taxon>Mytilida</taxon>
        <taxon>Mytiloidea</taxon>
        <taxon>Mytilidae</taxon>
        <taxon>Mytilinae</taxon>
        <taxon>Mytilus</taxon>
    </lineage>
</organism>
<sequence length="132" mass="14416">MSRIERNKKRNIIRSNRKSESDLFRPGFSFTQDIFGFKSIEKESDGVFGKSSSSKQSGGSKTGSISKGSKSSVGSLRSRRGINLSIDDTCPIPQTLSQSVSPQGTLSGTYNEGKRIKERSKLTNLFSPSTSK</sequence>
<evidence type="ECO:0000313" key="3">
    <source>
        <dbReference type="Proteomes" id="UP000596742"/>
    </source>
</evidence>
<feature type="compositionally biased region" description="Polar residues" evidence="1">
    <location>
        <begin position="92"/>
        <end position="110"/>
    </location>
</feature>
<comment type="caution">
    <text evidence="2">The sequence shown here is derived from an EMBL/GenBank/DDBJ whole genome shotgun (WGS) entry which is preliminary data.</text>
</comment>
<reference evidence="2" key="1">
    <citation type="submission" date="2018-11" db="EMBL/GenBank/DDBJ databases">
        <authorList>
            <person name="Alioto T."/>
            <person name="Alioto T."/>
        </authorList>
    </citation>
    <scope>NUCLEOTIDE SEQUENCE</scope>
</reference>
<feature type="region of interest" description="Disordered" evidence="1">
    <location>
        <begin position="1"/>
        <end position="24"/>
    </location>
</feature>
<evidence type="ECO:0000313" key="2">
    <source>
        <dbReference type="EMBL" id="VDI32714.1"/>
    </source>
</evidence>